<comment type="caution">
    <text evidence="2">The sequence shown here is derived from an EMBL/GenBank/DDBJ whole genome shotgun (WGS) entry which is preliminary data.</text>
</comment>
<protein>
    <submittedName>
        <fullName evidence="2">Uncharacterized protein</fullName>
    </submittedName>
</protein>
<gene>
    <name evidence="2" type="ORF">GOODEAATRI_019444</name>
</gene>
<reference evidence="2 3" key="1">
    <citation type="submission" date="2021-06" db="EMBL/GenBank/DDBJ databases">
        <authorList>
            <person name="Palmer J.M."/>
        </authorList>
    </citation>
    <scope>NUCLEOTIDE SEQUENCE [LARGE SCALE GENOMIC DNA]</scope>
    <source>
        <strain evidence="2 3">GA_2019</strain>
        <tissue evidence="2">Muscle</tissue>
    </source>
</reference>
<dbReference type="Proteomes" id="UP001476798">
    <property type="component" value="Unassembled WGS sequence"/>
</dbReference>
<proteinExistence type="predicted"/>
<dbReference type="EMBL" id="JAHRIO010081689">
    <property type="protein sequence ID" value="MEQ2185561.1"/>
    <property type="molecule type" value="Genomic_DNA"/>
</dbReference>
<keyword evidence="3" id="KW-1185">Reference proteome</keyword>
<sequence length="105" mass="11755">MRVSLCLCLTVFLHRASAAGSEDAVYNGENNRNRLKSVLEHIQSYEITSPLWLHPLRHIRSAIKEHPAEVQVLISAEGQQLRIHLEKNDICRNQRCGRGAGDTGG</sequence>
<feature type="chain" id="PRO_5045059442" evidence="1">
    <location>
        <begin position="19"/>
        <end position="105"/>
    </location>
</feature>
<accession>A0ABV0PPY5</accession>
<evidence type="ECO:0000313" key="3">
    <source>
        <dbReference type="Proteomes" id="UP001476798"/>
    </source>
</evidence>
<evidence type="ECO:0000313" key="2">
    <source>
        <dbReference type="EMBL" id="MEQ2185561.1"/>
    </source>
</evidence>
<evidence type="ECO:0000256" key="1">
    <source>
        <dbReference type="SAM" id="SignalP"/>
    </source>
</evidence>
<feature type="signal peptide" evidence="1">
    <location>
        <begin position="1"/>
        <end position="18"/>
    </location>
</feature>
<name>A0ABV0PPY5_9TELE</name>
<keyword evidence="1" id="KW-0732">Signal</keyword>
<organism evidence="2 3">
    <name type="scientific">Goodea atripinnis</name>
    <dbReference type="NCBI Taxonomy" id="208336"/>
    <lineage>
        <taxon>Eukaryota</taxon>
        <taxon>Metazoa</taxon>
        <taxon>Chordata</taxon>
        <taxon>Craniata</taxon>
        <taxon>Vertebrata</taxon>
        <taxon>Euteleostomi</taxon>
        <taxon>Actinopterygii</taxon>
        <taxon>Neopterygii</taxon>
        <taxon>Teleostei</taxon>
        <taxon>Neoteleostei</taxon>
        <taxon>Acanthomorphata</taxon>
        <taxon>Ovalentaria</taxon>
        <taxon>Atherinomorphae</taxon>
        <taxon>Cyprinodontiformes</taxon>
        <taxon>Goodeidae</taxon>
        <taxon>Goodea</taxon>
    </lineage>
</organism>